<gene>
    <name evidence="2" type="ORF">RM779_07905</name>
</gene>
<dbReference type="InterPro" id="IPR036388">
    <property type="entry name" value="WH-like_DNA-bd_sf"/>
</dbReference>
<dbReference type="SUPFAM" id="SSF46785">
    <property type="entry name" value="Winged helix' DNA-binding domain"/>
    <property type="match status" value="1"/>
</dbReference>
<protein>
    <submittedName>
        <fullName evidence="2">MarR family transcriptional regulator</fullName>
    </submittedName>
</protein>
<dbReference type="PROSITE" id="PS50995">
    <property type="entry name" value="HTH_MARR_2"/>
    <property type="match status" value="1"/>
</dbReference>
<proteinExistence type="predicted"/>
<keyword evidence="3" id="KW-1185">Reference proteome</keyword>
<organism evidence="2 3">
    <name type="scientific">Streptomyces johnsoniae</name>
    <dbReference type="NCBI Taxonomy" id="3075532"/>
    <lineage>
        <taxon>Bacteria</taxon>
        <taxon>Bacillati</taxon>
        <taxon>Actinomycetota</taxon>
        <taxon>Actinomycetes</taxon>
        <taxon>Kitasatosporales</taxon>
        <taxon>Streptomycetaceae</taxon>
        <taxon>Streptomyces</taxon>
    </lineage>
</organism>
<dbReference type="RefSeq" id="WP_311616943.1">
    <property type="nucleotide sequence ID" value="NZ_JAVREV010000003.1"/>
</dbReference>
<accession>A0ABU2S254</accession>
<evidence type="ECO:0000313" key="2">
    <source>
        <dbReference type="EMBL" id="MDT0442519.1"/>
    </source>
</evidence>
<dbReference type="EMBL" id="JAVREV010000003">
    <property type="protein sequence ID" value="MDT0442519.1"/>
    <property type="molecule type" value="Genomic_DNA"/>
</dbReference>
<dbReference type="InterPro" id="IPR036390">
    <property type="entry name" value="WH_DNA-bd_sf"/>
</dbReference>
<evidence type="ECO:0000313" key="3">
    <source>
        <dbReference type="Proteomes" id="UP001183615"/>
    </source>
</evidence>
<sequence length="177" mass="17894">MHESRRTANLLGATALTVADTALAGAARAAGISPSGAAALVVLSTFPGLGSTGLGRHIGLTQSAAARLIDSLAADGLVRRRKGAGRSVPVTLTAEGTRAARALLDARAELLTDLVAVLEPAERAELTRLLGKLLTRLHDRVGDADLMCRMCDRGACTHGAACPVGRAARAAPDAGSG</sequence>
<feature type="domain" description="HTH marR-type" evidence="1">
    <location>
        <begin position="1"/>
        <end position="135"/>
    </location>
</feature>
<evidence type="ECO:0000259" key="1">
    <source>
        <dbReference type="PROSITE" id="PS50995"/>
    </source>
</evidence>
<dbReference type="PANTHER" id="PTHR33164">
    <property type="entry name" value="TRANSCRIPTIONAL REGULATOR, MARR FAMILY"/>
    <property type="match status" value="1"/>
</dbReference>
<dbReference type="Gene3D" id="1.10.10.10">
    <property type="entry name" value="Winged helix-like DNA-binding domain superfamily/Winged helix DNA-binding domain"/>
    <property type="match status" value="1"/>
</dbReference>
<dbReference type="InterPro" id="IPR039422">
    <property type="entry name" value="MarR/SlyA-like"/>
</dbReference>
<name>A0ABU2S254_9ACTN</name>
<comment type="caution">
    <text evidence="2">The sequence shown here is derived from an EMBL/GenBank/DDBJ whole genome shotgun (WGS) entry which is preliminary data.</text>
</comment>
<dbReference type="InterPro" id="IPR000835">
    <property type="entry name" value="HTH_MarR-typ"/>
</dbReference>
<dbReference type="SMART" id="SM00347">
    <property type="entry name" value="HTH_MARR"/>
    <property type="match status" value="1"/>
</dbReference>
<dbReference type="Proteomes" id="UP001183615">
    <property type="component" value="Unassembled WGS sequence"/>
</dbReference>
<dbReference type="PANTHER" id="PTHR33164:SF43">
    <property type="entry name" value="HTH-TYPE TRANSCRIPTIONAL REPRESSOR YETL"/>
    <property type="match status" value="1"/>
</dbReference>
<dbReference type="Pfam" id="PF12802">
    <property type="entry name" value="MarR_2"/>
    <property type="match status" value="1"/>
</dbReference>
<reference evidence="3" key="1">
    <citation type="submission" date="2023-07" db="EMBL/GenBank/DDBJ databases">
        <title>30 novel species of actinomycetes from the DSMZ collection.</title>
        <authorList>
            <person name="Nouioui I."/>
        </authorList>
    </citation>
    <scope>NUCLEOTIDE SEQUENCE [LARGE SCALE GENOMIC DNA]</scope>
    <source>
        <strain evidence="3">DSM 41886</strain>
    </source>
</reference>